<feature type="region of interest" description="Disordered" evidence="1">
    <location>
        <begin position="1"/>
        <end position="48"/>
    </location>
</feature>
<protein>
    <recommendedName>
        <fullName evidence="5">LysM domain-containing protein</fullName>
    </recommendedName>
</protein>
<reference evidence="3 4" key="1">
    <citation type="submission" date="2020-04" db="EMBL/GenBank/DDBJ databases">
        <authorList>
            <person name="Klaysubun C."/>
            <person name="Duangmal K."/>
            <person name="Lipun K."/>
        </authorList>
    </citation>
    <scope>NUCLEOTIDE SEQUENCE [LARGE SCALE GENOMIC DNA]</scope>
    <source>
        <strain evidence="3 4">JCM 11839</strain>
    </source>
</reference>
<gene>
    <name evidence="3" type="ORF">HF577_08195</name>
</gene>
<evidence type="ECO:0008006" key="5">
    <source>
        <dbReference type="Google" id="ProtNLM"/>
    </source>
</evidence>
<keyword evidence="2" id="KW-0472">Membrane</keyword>
<organism evidence="3 4">
    <name type="scientific">Pseudonocardia xinjiangensis</name>
    <dbReference type="NCBI Taxonomy" id="75289"/>
    <lineage>
        <taxon>Bacteria</taxon>
        <taxon>Bacillati</taxon>
        <taxon>Actinomycetota</taxon>
        <taxon>Actinomycetes</taxon>
        <taxon>Pseudonocardiales</taxon>
        <taxon>Pseudonocardiaceae</taxon>
        <taxon>Pseudonocardia</taxon>
    </lineage>
</organism>
<evidence type="ECO:0000256" key="2">
    <source>
        <dbReference type="SAM" id="Phobius"/>
    </source>
</evidence>
<dbReference type="RefSeq" id="WP_169395146.1">
    <property type="nucleotide sequence ID" value="NZ_BAAAJH010000002.1"/>
</dbReference>
<dbReference type="EMBL" id="JAAXKY010000017">
    <property type="protein sequence ID" value="NMH77076.1"/>
    <property type="molecule type" value="Genomic_DNA"/>
</dbReference>
<sequence length="193" mass="19219">MPVAEEAVPVASGAPGGGVVRRMRPGGRPSAGYGWGGSRRGSRGPRPVRPVAVPVIVRPAALPRPVWPALPSSSGPRLLVRRPVVVEPVSPLTIRVRRVLGGAALTVAAAALVVGLGLLAGTVAQSRVGAGGPAPAVATVTVGPEATVQDVARGVAPAASGAQVAALTERIVTVNSLTSVELRPGQVLRVPLG</sequence>
<keyword evidence="4" id="KW-1185">Reference proteome</keyword>
<evidence type="ECO:0000313" key="3">
    <source>
        <dbReference type="EMBL" id="NMH77076.1"/>
    </source>
</evidence>
<dbReference type="Proteomes" id="UP001296706">
    <property type="component" value="Unassembled WGS sequence"/>
</dbReference>
<evidence type="ECO:0000313" key="4">
    <source>
        <dbReference type="Proteomes" id="UP001296706"/>
    </source>
</evidence>
<feature type="transmembrane region" description="Helical" evidence="2">
    <location>
        <begin position="99"/>
        <end position="120"/>
    </location>
</feature>
<keyword evidence="2" id="KW-0812">Transmembrane</keyword>
<evidence type="ECO:0000256" key="1">
    <source>
        <dbReference type="SAM" id="MobiDB-lite"/>
    </source>
</evidence>
<name>A0ABX1RBA8_9PSEU</name>
<proteinExistence type="predicted"/>
<comment type="caution">
    <text evidence="3">The sequence shown here is derived from an EMBL/GenBank/DDBJ whole genome shotgun (WGS) entry which is preliminary data.</text>
</comment>
<keyword evidence="2" id="KW-1133">Transmembrane helix</keyword>
<accession>A0ABX1RBA8</accession>